<protein>
    <submittedName>
        <fullName evidence="1">Uncharacterized protein</fullName>
    </submittedName>
</protein>
<proteinExistence type="predicted"/>
<accession>A0A6G5A1S8</accession>
<dbReference type="AlphaFoldDB" id="A0A6G5A1S8"/>
<sequence length="83" mass="9415">MWLMYISIEYHYHMSIFCVACVGMFLICFGNDCTFFAHIGCSLRSFTVSRRTKTPDLSLKAVEILIQLHSSCLQSCTCGYGTI</sequence>
<dbReference type="EMBL" id="GIKN01002466">
    <property type="protein sequence ID" value="NIE44739.1"/>
    <property type="molecule type" value="Transcribed_RNA"/>
</dbReference>
<organism evidence="1">
    <name type="scientific">Rhipicephalus microplus</name>
    <name type="common">Cattle tick</name>
    <name type="synonym">Boophilus microplus</name>
    <dbReference type="NCBI Taxonomy" id="6941"/>
    <lineage>
        <taxon>Eukaryota</taxon>
        <taxon>Metazoa</taxon>
        <taxon>Ecdysozoa</taxon>
        <taxon>Arthropoda</taxon>
        <taxon>Chelicerata</taxon>
        <taxon>Arachnida</taxon>
        <taxon>Acari</taxon>
        <taxon>Parasitiformes</taxon>
        <taxon>Ixodida</taxon>
        <taxon>Ixodoidea</taxon>
        <taxon>Ixodidae</taxon>
        <taxon>Rhipicephalinae</taxon>
        <taxon>Rhipicephalus</taxon>
        <taxon>Boophilus</taxon>
    </lineage>
</organism>
<reference evidence="1" key="1">
    <citation type="submission" date="2020-03" db="EMBL/GenBank/DDBJ databases">
        <title>A transcriptome and proteome of the tick Rhipicephalus microplus shaped by the genetic composition of its hosts and developmental stage.</title>
        <authorList>
            <person name="Garcia G.R."/>
            <person name="Ribeiro J.M.C."/>
            <person name="Maruyama S.R."/>
            <person name="Gardinasse L.G."/>
            <person name="Nelson K."/>
            <person name="Ferreira B.R."/>
            <person name="Andrade T.G."/>
            <person name="Santos I.K.F.M."/>
        </authorList>
    </citation>
    <scope>NUCLEOTIDE SEQUENCE</scope>
    <source>
        <strain evidence="1">NSGR</strain>
        <tissue evidence="1">Salivary glands</tissue>
    </source>
</reference>
<name>A0A6G5A1S8_RHIMP</name>
<evidence type="ECO:0000313" key="1">
    <source>
        <dbReference type="EMBL" id="NIE44739.1"/>
    </source>
</evidence>